<feature type="disulfide bond" description="Redox-active" evidence="4">
    <location>
        <begin position="79"/>
        <end position="83"/>
    </location>
</feature>
<name>A0A975H527_9BURK</name>
<evidence type="ECO:0000256" key="3">
    <source>
        <dbReference type="PIRSR" id="PIRSR603782-1"/>
    </source>
</evidence>
<dbReference type="Gene3D" id="3.40.30.10">
    <property type="entry name" value="Glutaredoxin"/>
    <property type="match status" value="1"/>
</dbReference>
<feature type="chain" id="PRO_5037606606" evidence="5">
    <location>
        <begin position="23"/>
        <end position="206"/>
    </location>
</feature>
<feature type="binding site" evidence="3">
    <location>
        <position position="83"/>
    </location>
    <ligand>
        <name>Cu cation</name>
        <dbReference type="ChEBI" id="CHEBI:23378"/>
    </ligand>
</feature>
<evidence type="ECO:0000256" key="1">
    <source>
        <dbReference type="ARBA" id="ARBA00010996"/>
    </source>
</evidence>
<evidence type="ECO:0000313" key="7">
    <source>
        <dbReference type="EMBL" id="QTD47493.1"/>
    </source>
</evidence>
<feature type="binding site" evidence="3">
    <location>
        <position position="166"/>
    </location>
    <ligand>
        <name>Cu cation</name>
        <dbReference type="ChEBI" id="CHEBI:23378"/>
    </ligand>
</feature>
<sequence>MVQGRRRMLRAALGACAAAGLAACDKLNLPQAGQSFRGIDITGAPYGRDFKLPDADGKERTLADFRGKLVLLYFGFVQCPDVCPTALTRAVETRRLLGADGERLQVVFITVDPERDTPEVLKAYMAAFDPSFVALRPSPEQLKATAAEFKAYYKAVPTGSSYTMDHSALSYIFDAQGRLRLALRHEQTAQDYAHDIALLMSQKTAG</sequence>
<dbReference type="GO" id="GO:0046872">
    <property type="term" value="F:metal ion binding"/>
    <property type="evidence" value="ECO:0007669"/>
    <property type="project" value="UniProtKB-KW"/>
</dbReference>
<feature type="signal peptide" evidence="5">
    <location>
        <begin position="1"/>
        <end position="22"/>
    </location>
</feature>
<gene>
    <name evidence="7" type="ORF">J1M35_19270</name>
</gene>
<dbReference type="PROSITE" id="PS51352">
    <property type="entry name" value="THIOREDOXIN_2"/>
    <property type="match status" value="1"/>
</dbReference>
<dbReference type="FunFam" id="3.40.30.10:FF:000013">
    <property type="entry name" value="Blast:Protein SCO1 homolog, mitochondrial"/>
    <property type="match status" value="1"/>
</dbReference>
<organism evidence="7 8">
    <name type="scientific">Ottowia testudinis</name>
    <dbReference type="NCBI Taxonomy" id="2816950"/>
    <lineage>
        <taxon>Bacteria</taxon>
        <taxon>Pseudomonadati</taxon>
        <taxon>Pseudomonadota</taxon>
        <taxon>Betaproteobacteria</taxon>
        <taxon>Burkholderiales</taxon>
        <taxon>Comamonadaceae</taxon>
        <taxon>Ottowia</taxon>
    </lineage>
</organism>
<feature type="domain" description="Thioredoxin" evidence="6">
    <location>
        <begin position="41"/>
        <end position="201"/>
    </location>
</feature>
<evidence type="ECO:0000256" key="4">
    <source>
        <dbReference type="PIRSR" id="PIRSR603782-2"/>
    </source>
</evidence>
<comment type="similarity">
    <text evidence="1">Belongs to the SCO1/2 family.</text>
</comment>
<evidence type="ECO:0000313" key="8">
    <source>
        <dbReference type="Proteomes" id="UP000663903"/>
    </source>
</evidence>
<dbReference type="PANTHER" id="PTHR12151">
    <property type="entry name" value="ELECTRON TRANSPORT PROTIN SCO1/SENC FAMILY MEMBER"/>
    <property type="match status" value="1"/>
</dbReference>
<dbReference type="InterPro" id="IPR003782">
    <property type="entry name" value="SCO1/SenC"/>
</dbReference>
<dbReference type="EMBL" id="CP071796">
    <property type="protein sequence ID" value="QTD47493.1"/>
    <property type="molecule type" value="Genomic_DNA"/>
</dbReference>
<accession>A0A975H527</accession>
<keyword evidence="2 3" id="KW-0186">Copper</keyword>
<keyword evidence="3" id="KW-0479">Metal-binding</keyword>
<keyword evidence="8" id="KW-1185">Reference proteome</keyword>
<protein>
    <submittedName>
        <fullName evidence="7">SCO family protein</fullName>
    </submittedName>
</protein>
<evidence type="ECO:0000256" key="5">
    <source>
        <dbReference type="SAM" id="SignalP"/>
    </source>
</evidence>
<dbReference type="AlphaFoldDB" id="A0A975H527"/>
<feature type="binding site" evidence="3">
    <location>
        <position position="79"/>
    </location>
    <ligand>
        <name>Cu cation</name>
        <dbReference type="ChEBI" id="CHEBI:23378"/>
    </ligand>
</feature>
<reference evidence="7" key="1">
    <citation type="submission" date="2021-03" db="EMBL/GenBank/DDBJ databases">
        <title>Ottowia sp. 27C isolated from the cloaca of a Giant Asian pond turtle (Heosemys grandis).</title>
        <authorList>
            <person name="Spergser J."/>
            <person name="Busse H.-J."/>
        </authorList>
    </citation>
    <scope>NUCLEOTIDE SEQUENCE</scope>
    <source>
        <strain evidence="7">27C</strain>
    </source>
</reference>
<proteinExistence type="inferred from homology"/>
<keyword evidence="4" id="KW-1015">Disulfide bond</keyword>
<dbReference type="PROSITE" id="PS51318">
    <property type="entry name" value="TAT"/>
    <property type="match status" value="1"/>
</dbReference>
<keyword evidence="5" id="KW-0732">Signal</keyword>
<dbReference type="Pfam" id="PF02630">
    <property type="entry name" value="SCO1-SenC"/>
    <property type="match status" value="1"/>
</dbReference>
<dbReference type="KEGG" id="otd:J1M35_19270"/>
<dbReference type="InterPro" id="IPR013766">
    <property type="entry name" value="Thioredoxin_domain"/>
</dbReference>
<evidence type="ECO:0000259" key="6">
    <source>
        <dbReference type="PROSITE" id="PS51352"/>
    </source>
</evidence>
<dbReference type="PANTHER" id="PTHR12151:SF25">
    <property type="entry name" value="LINALOOL DEHYDRATASE_ISOMERASE DOMAIN-CONTAINING PROTEIN"/>
    <property type="match status" value="1"/>
</dbReference>
<dbReference type="CDD" id="cd02968">
    <property type="entry name" value="SCO"/>
    <property type="match status" value="1"/>
</dbReference>
<dbReference type="PROSITE" id="PS51257">
    <property type="entry name" value="PROKAR_LIPOPROTEIN"/>
    <property type="match status" value="1"/>
</dbReference>
<dbReference type="InterPro" id="IPR006311">
    <property type="entry name" value="TAT_signal"/>
</dbReference>
<dbReference type="SUPFAM" id="SSF52833">
    <property type="entry name" value="Thioredoxin-like"/>
    <property type="match status" value="1"/>
</dbReference>
<evidence type="ECO:0000256" key="2">
    <source>
        <dbReference type="ARBA" id="ARBA00023008"/>
    </source>
</evidence>
<dbReference type="InterPro" id="IPR036249">
    <property type="entry name" value="Thioredoxin-like_sf"/>
</dbReference>
<dbReference type="Proteomes" id="UP000663903">
    <property type="component" value="Chromosome"/>
</dbReference>